<dbReference type="InterPro" id="IPR009057">
    <property type="entry name" value="Homeodomain-like_sf"/>
</dbReference>
<dbReference type="PANTHER" id="PTHR47506">
    <property type="entry name" value="TRANSCRIPTIONAL REGULATORY PROTEIN"/>
    <property type="match status" value="1"/>
</dbReference>
<dbReference type="PANTHER" id="PTHR47506:SF6">
    <property type="entry name" value="HTH-TYPE TRANSCRIPTIONAL REPRESSOR NEMR"/>
    <property type="match status" value="1"/>
</dbReference>
<sequence>MTDTVTAILDAAEERIRGAGYHGFSFRDVAADVGVKASSVHYHFPAKEKLAAAVARRYTDRFIEAVDAEVALGTHVVEAWRRVFRIALQRDGRMCLCGALAATSHELAEEIRAEVKRFFERGIENLRQGGLERAAAIRVLSALEGAMLTATILDDQSVFEAGSSALVA</sequence>
<dbReference type="Proteomes" id="UP000298646">
    <property type="component" value="Chromosome linear"/>
</dbReference>
<protein>
    <submittedName>
        <fullName evidence="6">TetR/AcrR family transcriptional regulator</fullName>
    </submittedName>
</protein>
<dbReference type="InterPro" id="IPR001647">
    <property type="entry name" value="HTH_TetR"/>
</dbReference>
<dbReference type="PROSITE" id="PS50977">
    <property type="entry name" value="HTH_TETR_2"/>
    <property type="match status" value="1"/>
</dbReference>
<proteinExistence type="predicted"/>
<dbReference type="SUPFAM" id="SSF46689">
    <property type="entry name" value="Homeodomain-like"/>
    <property type="match status" value="1"/>
</dbReference>
<accession>A0AAE6EMC9</accession>
<feature type="DNA-binding region" description="H-T-H motif" evidence="4">
    <location>
        <begin position="25"/>
        <end position="44"/>
    </location>
</feature>
<gene>
    <name evidence="6" type="ORF">CFBP6624_21610</name>
</gene>
<keyword evidence="1" id="KW-0805">Transcription regulation</keyword>
<keyword evidence="3" id="KW-0804">Transcription</keyword>
<dbReference type="InterPro" id="IPR036271">
    <property type="entry name" value="Tet_transcr_reg_TetR-rel_C_sf"/>
</dbReference>
<evidence type="ECO:0000256" key="1">
    <source>
        <dbReference type="ARBA" id="ARBA00023015"/>
    </source>
</evidence>
<dbReference type="Pfam" id="PF00440">
    <property type="entry name" value="TetR_N"/>
    <property type="match status" value="1"/>
</dbReference>
<dbReference type="SUPFAM" id="SSF48498">
    <property type="entry name" value="Tetracyclin repressor-like, C-terminal domain"/>
    <property type="match status" value="1"/>
</dbReference>
<dbReference type="AlphaFoldDB" id="A0AAE6EMC9"/>
<evidence type="ECO:0000256" key="2">
    <source>
        <dbReference type="ARBA" id="ARBA00023125"/>
    </source>
</evidence>
<name>A0AAE6EMC9_AGRTU</name>
<dbReference type="PRINTS" id="PR00455">
    <property type="entry name" value="HTHTETR"/>
</dbReference>
<evidence type="ECO:0000313" key="7">
    <source>
        <dbReference type="Proteomes" id="UP000298646"/>
    </source>
</evidence>
<evidence type="ECO:0000256" key="3">
    <source>
        <dbReference type="ARBA" id="ARBA00023163"/>
    </source>
</evidence>
<evidence type="ECO:0000259" key="5">
    <source>
        <dbReference type="PROSITE" id="PS50977"/>
    </source>
</evidence>
<dbReference type="RefSeq" id="WP_137087568.1">
    <property type="nucleotide sequence ID" value="NZ_CP039908.1"/>
</dbReference>
<evidence type="ECO:0000256" key="4">
    <source>
        <dbReference type="PROSITE-ProRule" id="PRU00335"/>
    </source>
</evidence>
<keyword evidence="2 4" id="KW-0238">DNA-binding</keyword>
<feature type="domain" description="HTH tetR-type" evidence="5">
    <location>
        <begin position="2"/>
        <end position="62"/>
    </location>
</feature>
<dbReference type="GO" id="GO:0003677">
    <property type="term" value="F:DNA binding"/>
    <property type="evidence" value="ECO:0007669"/>
    <property type="project" value="UniProtKB-UniRule"/>
</dbReference>
<organism evidence="6 7">
    <name type="scientific">Agrobacterium tumefaciens</name>
    <dbReference type="NCBI Taxonomy" id="358"/>
    <lineage>
        <taxon>Bacteria</taxon>
        <taxon>Pseudomonadati</taxon>
        <taxon>Pseudomonadota</taxon>
        <taxon>Alphaproteobacteria</taxon>
        <taxon>Hyphomicrobiales</taxon>
        <taxon>Rhizobiaceae</taxon>
        <taxon>Rhizobium/Agrobacterium group</taxon>
        <taxon>Agrobacterium</taxon>
        <taxon>Agrobacterium tumefaciens complex</taxon>
    </lineage>
</organism>
<dbReference type="Gene3D" id="1.10.357.10">
    <property type="entry name" value="Tetracycline Repressor, domain 2"/>
    <property type="match status" value="1"/>
</dbReference>
<dbReference type="EMBL" id="CP039908">
    <property type="protein sequence ID" value="QCM02747.1"/>
    <property type="molecule type" value="Genomic_DNA"/>
</dbReference>
<reference evidence="6 7" key="1">
    <citation type="submission" date="2019-04" db="EMBL/GenBank/DDBJ databases">
        <title>Complete genome sequence of Agrobacterium tumefaciens CFBP6624.</title>
        <authorList>
            <person name="Haryono M."/>
            <person name="Lin Y.-C."/>
            <person name="Lai E.-M."/>
            <person name="Kuo C.-H."/>
        </authorList>
    </citation>
    <scope>NUCLEOTIDE SEQUENCE [LARGE SCALE GENOMIC DNA]</scope>
    <source>
        <strain evidence="6 7">CFBP6624</strain>
    </source>
</reference>
<evidence type="ECO:0000313" key="6">
    <source>
        <dbReference type="EMBL" id="QCM02747.1"/>
    </source>
</evidence>